<evidence type="ECO:0000313" key="2">
    <source>
        <dbReference type="EMBL" id="CDF79957.1"/>
    </source>
</evidence>
<proteinExistence type="predicted"/>
<protein>
    <submittedName>
        <fullName evidence="2">Uncharacterized protein</fullName>
    </submittedName>
</protein>
<gene>
    <name evidence="2" type="ORF">BN863_22450</name>
</gene>
<name>T2KM43_FORAG</name>
<keyword evidence="1" id="KW-1133">Transmembrane helix</keyword>
<evidence type="ECO:0000313" key="3">
    <source>
        <dbReference type="Proteomes" id="UP000016160"/>
    </source>
</evidence>
<dbReference type="Pfam" id="PF19455">
    <property type="entry name" value="DUF5993"/>
    <property type="match status" value="1"/>
</dbReference>
<dbReference type="HOGENOM" id="CLU_3118109_0_0_10"/>
<sequence length="50" mass="5686">MSLIFLIFLTAFILLIKQKKKLALAVFSLGLVCTVAMFFYHTTSSLQLNF</sequence>
<dbReference type="EMBL" id="HG315671">
    <property type="protein sequence ID" value="CDF79957.1"/>
    <property type="molecule type" value="Genomic_DNA"/>
</dbReference>
<dbReference type="Proteomes" id="UP000016160">
    <property type="component" value="Chromosome"/>
</dbReference>
<feature type="transmembrane region" description="Helical" evidence="1">
    <location>
        <begin position="21"/>
        <end position="40"/>
    </location>
</feature>
<dbReference type="RefSeq" id="WP_158409003.1">
    <property type="nucleotide sequence ID" value="NZ_HG315671.1"/>
</dbReference>
<dbReference type="PATRIC" id="fig|1347342.6.peg.2253"/>
<dbReference type="InterPro" id="IPR046035">
    <property type="entry name" value="DUF5993"/>
</dbReference>
<keyword evidence="1" id="KW-0812">Transmembrane</keyword>
<accession>T2KM43</accession>
<dbReference type="STRING" id="1347342.BN863_22450"/>
<dbReference type="AlphaFoldDB" id="T2KM43"/>
<keyword evidence="1" id="KW-0472">Membrane</keyword>
<keyword evidence="3" id="KW-1185">Reference proteome</keyword>
<evidence type="ECO:0000256" key="1">
    <source>
        <dbReference type="SAM" id="Phobius"/>
    </source>
</evidence>
<organism evidence="2 3">
    <name type="scientific">Formosa agariphila (strain DSM 15362 / KCTC 12365 / LMG 23005 / KMM 3901 / M-2Alg 35-1)</name>
    <dbReference type="NCBI Taxonomy" id="1347342"/>
    <lineage>
        <taxon>Bacteria</taxon>
        <taxon>Pseudomonadati</taxon>
        <taxon>Bacteroidota</taxon>
        <taxon>Flavobacteriia</taxon>
        <taxon>Flavobacteriales</taxon>
        <taxon>Flavobacteriaceae</taxon>
        <taxon>Formosa</taxon>
    </lineage>
</organism>
<reference evidence="2 3" key="1">
    <citation type="journal article" date="2013" name="Appl. Environ. Microbiol.">
        <title>The genome of the alga-associated marine flavobacterium Formosa agariphila KMM 3901T reveals a broad potential for degradation of algal polysaccharides.</title>
        <authorList>
            <person name="Mann A.J."/>
            <person name="Hahnke R.L."/>
            <person name="Huang S."/>
            <person name="Werner J."/>
            <person name="Xing P."/>
            <person name="Barbeyron T."/>
            <person name="Huettel B."/>
            <person name="Stueber K."/>
            <person name="Reinhardt R."/>
            <person name="Harder J."/>
            <person name="Gloeckner F.O."/>
            <person name="Amann R.I."/>
            <person name="Teeling H."/>
        </authorList>
    </citation>
    <scope>NUCLEOTIDE SEQUENCE [LARGE SCALE GENOMIC DNA]</scope>
    <source>
        <strain evidence="3">DSM 15362 / KCTC 12365 / LMG 23005 / KMM 3901</strain>
    </source>
</reference>